<keyword evidence="3" id="KW-0442">Lipid degradation</keyword>
<dbReference type="RefSeq" id="WP_073087671.1">
    <property type="nucleotide sequence ID" value="NZ_FQWS01000004.1"/>
</dbReference>
<dbReference type="Gene3D" id="3.40.1090.10">
    <property type="entry name" value="Cytosolic phospholipase A2 catalytic domain"/>
    <property type="match status" value="1"/>
</dbReference>
<feature type="active site" description="Nucleophile" evidence="3">
    <location>
        <position position="50"/>
    </location>
</feature>
<feature type="domain" description="PNPLA" evidence="4">
    <location>
        <begin position="12"/>
        <end position="210"/>
    </location>
</feature>
<feature type="short sequence motif" description="GXSXG" evidence="3">
    <location>
        <begin position="48"/>
        <end position="52"/>
    </location>
</feature>
<dbReference type="InterPro" id="IPR016035">
    <property type="entry name" value="Acyl_Trfase/lysoPLipase"/>
</dbReference>
<dbReference type="GO" id="GO:0047372">
    <property type="term" value="F:monoacylglycerol lipase activity"/>
    <property type="evidence" value="ECO:0007669"/>
    <property type="project" value="TreeGrafter"/>
</dbReference>
<dbReference type="Proteomes" id="UP000184522">
    <property type="component" value="Unassembled WGS sequence"/>
</dbReference>
<proteinExistence type="inferred from homology"/>
<accession>A0A1M5VU61</accession>
<gene>
    <name evidence="5" type="ORF">SAMN05444148_2824</name>
</gene>
<sequence>MEGVKNKKFKILSIDGGGLRGIIPLQVIKQIESITGEPIHKSFDLIAGTSTGGLLACALTMQDYNSIEVDTRKYTLDEIEAIYKERGSEIFPKHNLLKSGINGISKWFRPQFKIKNLISVLDEYFDDNRITSCLRHVFITSYNIHRNKPIFFTTREASMFPDKNSKLVEICRATSAAPTYFESHNFNYDSENIICVDGGVVMNNPAIGALIEVLGNSDYKHYKINDKRLKLDDISILSLGTGRSNKMLKSSTSKKWGRIKWIKPIIDISTGGPAKIAHQQISTIFKSSGLENNYLRIDIDIEEKYSEMSDSSEETINYLLNEASSQITNNHTLDFKLKLFIEENGIDIVKKKEK</sequence>
<keyword evidence="6" id="KW-1185">Reference proteome</keyword>
<reference evidence="6" key="1">
    <citation type="submission" date="2016-11" db="EMBL/GenBank/DDBJ databases">
        <authorList>
            <person name="Varghese N."/>
            <person name="Submissions S."/>
        </authorList>
    </citation>
    <scope>NUCLEOTIDE SEQUENCE [LARGE SCALE GENOMIC DNA]</scope>
    <source>
        <strain evidence="6">DSM 25330</strain>
    </source>
</reference>
<dbReference type="EMBL" id="FQWS01000004">
    <property type="protein sequence ID" value="SHH78761.1"/>
    <property type="molecule type" value="Genomic_DNA"/>
</dbReference>
<keyword evidence="2 3" id="KW-0443">Lipid metabolism</keyword>
<keyword evidence="3" id="KW-0378">Hydrolase</keyword>
<organism evidence="5 6">
    <name type="scientific">Winogradskyella jejuensis</name>
    <dbReference type="NCBI Taxonomy" id="1089305"/>
    <lineage>
        <taxon>Bacteria</taxon>
        <taxon>Pseudomonadati</taxon>
        <taxon>Bacteroidota</taxon>
        <taxon>Flavobacteriia</taxon>
        <taxon>Flavobacteriales</taxon>
        <taxon>Flavobacteriaceae</taxon>
        <taxon>Winogradskyella</taxon>
    </lineage>
</organism>
<name>A0A1M5VU61_9FLAO</name>
<feature type="short sequence motif" description="DGA/G" evidence="3">
    <location>
        <begin position="197"/>
        <end position="199"/>
    </location>
</feature>
<dbReference type="SUPFAM" id="SSF52151">
    <property type="entry name" value="FabD/lysophospholipase-like"/>
    <property type="match status" value="1"/>
</dbReference>
<dbReference type="PROSITE" id="PS51635">
    <property type="entry name" value="PNPLA"/>
    <property type="match status" value="1"/>
</dbReference>
<dbReference type="OrthoDB" id="9807112at2"/>
<dbReference type="PANTHER" id="PTHR32176">
    <property type="entry name" value="XYLOSE ISOMERASE"/>
    <property type="match status" value="1"/>
</dbReference>
<evidence type="ECO:0000259" key="4">
    <source>
        <dbReference type="PROSITE" id="PS51635"/>
    </source>
</evidence>
<evidence type="ECO:0000256" key="2">
    <source>
        <dbReference type="ARBA" id="ARBA00023098"/>
    </source>
</evidence>
<dbReference type="GO" id="GO:0004620">
    <property type="term" value="F:phospholipase activity"/>
    <property type="evidence" value="ECO:0007669"/>
    <property type="project" value="TreeGrafter"/>
</dbReference>
<feature type="active site" description="Proton acceptor" evidence="3">
    <location>
        <position position="197"/>
    </location>
</feature>
<dbReference type="AlphaFoldDB" id="A0A1M5VU61"/>
<comment type="similarity">
    <text evidence="1">Belongs to the patatin family.</text>
</comment>
<protein>
    <submittedName>
        <fullName evidence="5">Patatin-like phospholipase</fullName>
    </submittedName>
</protein>
<feature type="short sequence motif" description="GXGXXG" evidence="3">
    <location>
        <begin position="16"/>
        <end position="21"/>
    </location>
</feature>
<dbReference type="STRING" id="1089305.SAMN05444148_2824"/>
<evidence type="ECO:0000256" key="1">
    <source>
        <dbReference type="ARBA" id="ARBA00010240"/>
    </source>
</evidence>
<dbReference type="Pfam" id="PF01734">
    <property type="entry name" value="Patatin"/>
    <property type="match status" value="1"/>
</dbReference>
<dbReference type="NCBIfam" id="NF041079">
    <property type="entry name" value="CBASS_lipase"/>
    <property type="match status" value="1"/>
</dbReference>
<evidence type="ECO:0000256" key="3">
    <source>
        <dbReference type="PROSITE-ProRule" id="PRU01161"/>
    </source>
</evidence>
<dbReference type="PANTHER" id="PTHR32176:SF92">
    <property type="entry name" value="XYLOSE ISOMERASE"/>
    <property type="match status" value="1"/>
</dbReference>
<dbReference type="InterPro" id="IPR002641">
    <property type="entry name" value="PNPLA_dom"/>
</dbReference>
<evidence type="ECO:0000313" key="5">
    <source>
        <dbReference type="EMBL" id="SHH78761.1"/>
    </source>
</evidence>
<evidence type="ECO:0000313" key="6">
    <source>
        <dbReference type="Proteomes" id="UP000184522"/>
    </source>
</evidence>
<dbReference type="GO" id="GO:0016042">
    <property type="term" value="P:lipid catabolic process"/>
    <property type="evidence" value="ECO:0007669"/>
    <property type="project" value="UniProtKB-UniRule"/>
</dbReference>